<dbReference type="SUPFAM" id="SSF51294">
    <property type="entry name" value="Hedgehog/intein (Hint) domain"/>
    <property type="match status" value="1"/>
</dbReference>
<evidence type="ECO:0000256" key="12">
    <source>
        <dbReference type="ARBA" id="ARBA00022927"/>
    </source>
</evidence>
<dbReference type="InterPro" id="IPR001767">
    <property type="entry name" value="Hedgehog_Hint"/>
</dbReference>
<evidence type="ECO:0000256" key="8">
    <source>
        <dbReference type="ARBA" id="ARBA00022741"/>
    </source>
</evidence>
<dbReference type="GO" id="GO:0046872">
    <property type="term" value="F:metal ion binding"/>
    <property type="evidence" value="ECO:0007669"/>
    <property type="project" value="UniProtKB-KW"/>
</dbReference>
<evidence type="ECO:0000313" key="19">
    <source>
        <dbReference type="EMBL" id="CAG8728855.1"/>
    </source>
</evidence>
<dbReference type="OrthoDB" id="8954335at2759"/>
<feature type="coiled-coil region" evidence="17">
    <location>
        <begin position="252"/>
        <end position="286"/>
    </location>
</feature>
<protein>
    <submittedName>
        <fullName evidence="19">19407_t:CDS:1</fullName>
    </submittedName>
</protein>
<feature type="domain" description="AIG1-type G" evidence="18">
    <location>
        <begin position="1"/>
        <end position="200"/>
    </location>
</feature>
<dbReference type="GO" id="GO:0016787">
    <property type="term" value="F:hydrolase activity"/>
    <property type="evidence" value="ECO:0007669"/>
    <property type="project" value="UniProtKB-KW"/>
</dbReference>
<dbReference type="EMBL" id="CAJVPY010011663">
    <property type="protein sequence ID" value="CAG8728855.1"/>
    <property type="molecule type" value="Genomic_DNA"/>
</dbReference>
<comment type="caution">
    <text evidence="19">The sequence shown here is derived from an EMBL/GenBank/DDBJ whole genome shotgun (WGS) entry which is preliminary data.</text>
</comment>
<sequence length="495" mass="56496">YNSYQGAGKSTLGNMLLDRPHDKGPFVVSDSMDSCTQECGESEVTINGQKFNIVDTPGIFDTNKPDEEVFKEIAKTVQKCAYGVKAILFVFEAKRFTAEQKSVLNGIKTFLGEDALNHMIAIFSHATKKQNEDRDEMRKAWNPAIATLIGRIGNRWGISPNSDFFPPEHEKYKLRLLEIKDFIISTSGYYTTESFKLVRQEQERIEREKQEEERKIKAEYDEKLRKEGKEKADRAYQEETNRMKIEYEQKQRDSLDAMANEMKNRFDEMKSEISNLNNKIAQLESDGCFALDTKVQLASGKLIEMAELQVGDLVLSDVKNNCLEFSEIYLISHLGHCDNPLDMVKIKFTNPDGSKGYIRMTPTHCIFSSDLSLLYAQDVVPGETKILVLDKSNKLIPVLIDSIDIEKDNGYISFYTRAGTVIANNMLCSCYDDCPQSQFLMDLVFAPIRLWTKVFSSTHRQKELHPYVQILDTAYVIWCKALEGIKMIGQKDAIA</sequence>
<evidence type="ECO:0000256" key="13">
    <source>
        <dbReference type="ARBA" id="ARBA00022989"/>
    </source>
</evidence>
<dbReference type="Proteomes" id="UP000789405">
    <property type="component" value="Unassembled WGS sequence"/>
</dbReference>
<evidence type="ECO:0000256" key="7">
    <source>
        <dbReference type="ARBA" id="ARBA00022723"/>
    </source>
</evidence>
<dbReference type="AlphaFoldDB" id="A0A9N9IC56"/>
<comment type="subcellular location">
    <subcellularLocation>
        <location evidence="2">Membrane</location>
        <topology evidence="2">Single-pass membrane protein</topology>
    </subcellularLocation>
    <subcellularLocation>
        <location evidence="16">Plastid</location>
        <location evidence="16">Chloroplast outer membrane</location>
    </subcellularLocation>
</comment>
<dbReference type="InterPro" id="IPR006141">
    <property type="entry name" value="Intein_N"/>
</dbReference>
<dbReference type="CDD" id="cd00081">
    <property type="entry name" value="Hint"/>
    <property type="match status" value="1"/>
</dbReference>
<dbReference type="PROSITE" id="PS51720">
    <property type="entry name" value="G_AIG1"/>
    <property type="match status" value="1"/>
</dbReference>
<keyword evidence="5" id="KW-0934">Plastid</keyword>
<dbReference type="InterPro" id="IPR036844">
    <property type="entry name" value="Hint_dom_sf"/>
</dbReference>
<feature type="coiled-coil region" evidence="17">
    <location>
        <begin position="195"/>
        <end position="222"/>
    </location>
</feature>
<keyword evidence="6" id="KW-0812">Transmembrane</keyword>
<dbReference type="PROSITE" id="PS50817">
    <property type="entry name" value="INTEIN_N_TER"/>
    <property type="match status" value="1"/>
</dbReference>
<dbReference type="PANTHER" id="PTHR10903">
    <property type="entry name" value="GTPASE, IMAP FAMILY MEMBER-RELATED"/>
    <property type="match status" value="1"/>
</dbReference>
<dbReference type="Pfam" id="PF01079">
    <property type="entry name" value="Hint"/>
    <property type="match status" value="1"/>
</dbReference>
<keyword evidence="14" id="KW-0342">GTP-binding</keyword>
<dbReference type="Gene3D" id="3.40.50.300">
    <property type="entry name" value="P-loop containing nucleotide triphosphate hydrolases"/>
    <property type="match status" value="1"/>
</dbReference>
<evidence type="ECO:0000256" key="15">
    <source>
        <dbReference type="ARBA" id="ARBA00023136"/>
    </source>
</evidence>
<evidence type="ECO:0000256" key="3">
    <source>
        <dbReference type="ARBA" id="ARBA00022448"/>
    </source>
</evidence>
<dbReference type="GO" id="GO:0016020">
    <property type="term" value="C:membrane"/>
    <property type="evidence" value="ECO:0007669"/>
    <property type="project" value="UniProtKB-SubCell"/>
</dbReference>
<evidence type="ECO:0000256" key="1">
    <source>
        <dbReference type="ARBA" id="ARBA00001946"/>
    </source>
</evidence>
<keyword evidence="13" id="KW-1133">Transmembrane helix</keyword>
<dbReference type="InterPro" id="IPR027417">
    <property type="entry name" value="P-loop_NTPase"/>
</dbReference>
<keyword evidence="17" id="KW-0175">Coiled coil</keyword>
<evidence type="ECO:0000256" key="11">
    <source>
        <dbReference type="ARBA" id="ARBA00022842"/>
    </source>
</evidence>
<proteinExistence type="predicted"/>
<accession>A0A9N9IC56</accession>
<keyword evidence="9" id="KW-0378">Hydrolase</keyword>
<keyword evidence="10" id="KW-1002">Plastid outer membrane</keyword>
<organism evidence="19 20">
    <name type="scientific">Dentiscutata erythropus</name>
    <dbReference type="NCBI Taxonomy" id="1348616"/>
    <lineage>
        <taxon>Eukaryota</taxon>
        <taxon>Fungi</taxon>
        <taxon>Fungi incertae sedis</taxon>
        <taxon>Mucoromycota</taxon>
        <taxon>Glomeromycotina</taxon>
        <taxon>Glomeromycetes</taxon>
        <taxon>Diversisporales</taxon>
        <taxon>Gigasporaceae</taxon>
        <taxon>Dentiscutata</taxon>
    </lineage>
</organism>
<evidence type="ECO:0000256" key="5">
    <source>
        <dbReference type="ARBA" id="ARBA00022640"/>
    </source>
</evidence>
<dbReference type="GO" id="GO:0016539">
    <property type="term" value="P:intein-mediated protein splicing"/>
    <property type="evidence" value="ECO:0007669"/>
    <property type="project" value="InterPro"/>
</dbReference>
<evidence type="ECO:0000256" key="4">
    <source>
        <dbReference type="ARBA" id="ARBA00022528"/>
    </source>
</evidence>
<evidence type="ECO:0000256" key="14">
    <source>
        <dbReference type="ARBA" id="ARBA00023134"/>
    </source>
</evidence>
<gene>
    <name evidence="19" type="ORF">DERYTH_LOCUS14947</name>
</gene>
<dbReference type="PANTHER" id="PTHR10903:SF135">
    <property type="entry name" value="TRANSLOCASE OF CHLOROPLAST 120, CHLOROPLASTIC-RELATED"/>
    <property type="match status" value="1"/>
</dbReference>
<dbReference type="Gene3D" id="2.170.16.10">
    <property type="entry name" value="Hedgehog/Intein (Hint) domain"/>
    <property type="match status" value="1"/>
</dbReference>
<keyword evidence="7" id="KW-0479">Metal-binding</keyword>
<dbReference type="GO" id="GO:0015031">
    <property type="term" value="P:protein transport"/>
    <property type="evidence" value="ECO:0007669"/>
    <property type="project" value="UniProtKB-KW"/>
</dbReference>
<name>A0A9N9IC56_9GLOM</name>
<evidence type="ECO:0000256" key="9">
    <source>
        <dbReference type="ARBA" id="ARBA00022801"/>
    </source>
</evidence>
<evidence type="ECO:0000256" key="6">
    <source>
        <dbReference type="ARBA" id="ARBA00022692"/>
    </source>
</evidence>
<dbReference type="SMART" id="SM00306">
    <property type="entry name" value="HintN"/>
    <property type="match status" value="1"/>
</dbReference>
<evidence type="ECO:0000256" key="2">
    <source>
        <dbReference type="ARBA" id="ARBA00004167"/>
    </source>
</evidence>
<keyword evidence="3" id="KW-0813">Transport</keyword>
<dbReference type="InterPro" id="IPR006703">
    <property type="entry name" value="G_AIG1"/>
</dbReference>
<dbReference type="GO" id="GO:0005525">
    <property type="term" value="F:GTP binding"/>
    <property type="evidence" value="ECO:0007669"/>
    <property type="project" value="UniProtKB-KW"/>
</dbReference>
<keyword evidence="15" id="KW-0472">Membrane</keyword>
<evidence type="ECO:0000256" key="16">
    <source>
        <dbReference type="ARBA" id="ARBA00024013"/>
    </source>
</evidence>
<feature type="non-terminal residue" evidence="19">
    <location>
        <position position="495"/>
    </location>
</feature>
<keyword evidence="8" id="KW-0547">Nucleotide-binding</keyword>
<dbReference type="GO" id="GO:0016540">
    <property type="term" value="P:protein autoprocessing"/>
    <property type="evidence" value="ECO:0007669"/>
    <property type="project" value="InterPro"/>
</dbReference>
<evidence type="ECO:0000259" key="18">
    <source>
        <dbReference type="PROSITE" id="PS51720"/>
    </source>
</evidence>
<evidence type="ECO:0000256" key="10">
    <source>
        <dbReference type="ARBA" id="ARBA00022805"/>
    </source>
</evidence>
<dbReference type="Pfam" id="PF04548">
    <property type="entry name" value="AIG1"/>
    <property type="match status" value="1"/>
</dbReference>
<keyword evidence="4" id="KW-0150">Chloroplast</keyword>
<dbReference type="SUPFAM" id="SSF52540">
    <property type="entry name" value="P-loop containing nucleoside triphosphate hydrolases"/>
    <property type="match status" value="1"/>
</dbReference>
<evidence type="ECO:0000313" key="20">
    <source>
        <dbReference type="Proteomes" id="UP000789405"/>
    </source>
</evidence>
<dbReference type="InterPro" id="IPR003587">
    <property type="entry name" value="Hint_dom_N"/>
</dbReference>
<keyword evidence="20" id="KW-1185">Reference proteome</keyword>
<evidence type="ECO:0000256" key="17">
    <source>
        <dbReference type="SAM" id="Coils"/>
    </source>
</evidence>
<dbReference type="InterPro" id="IPR045058">
    <property type="entry name" value="GIMA/IAN/Toc"/>
</dbReference>
<keyword evidence="11" id="KW-0460">Magnesium</keyword>
<comment type="cofactor">
    <cofactor evidence="1">
        <name>Mg(2+)</name>
        <dbReference type="ChEBI" id="CHEBI:18420"/>
    </cofactor>
</comment>
<reference evidence="19" key="1">
    <citation type="submission" date="2021-06" db="EMBL/GenBank/DDBJ databases">
        <authorList>
            <person name="Kallberg Y."/>
            <person name="Tangrot J."/>
            <person name="Rosling A."/>
        </authorList>
    </citation>
    <scope>NUCLEOTIDE SEQUENCE</scope>
    <source>
        <strain evidence="19">MA453B</strain>
    </source>
</reference>
<keyword evidence="12" id="KW-0653">Protein transport</keyword>